<sequence length="452" mass="52247">MYAGSSTTSDHVRANWTPSQDNFFIDLMLEQVSKGNKTGHGFRKQAWADMIVLFNNEFGFKYDTDILKNRYKRLRKQYSEMKSLVDQGNFRWDETQQMITADDDVWNNYIKAHPEMQPYRTKVISHYDELCIICGHAVADGRYSLSCYDMDFENEARGMEFQDPTDADPKKIDWSQIMDQFFVELMLDEVRKGNKVGCTFKKKSWITMITCFNEKFGFQHGRAVLKNRYNVLRKHYSSVNALLDQKGFTWDETQQKVVADDPVWNKYIEAHPSFHMYRNKAMPYYSDLCVICGNEARLLKEVPSNCNEALDKGTVAKKIDGDATPIVDKQNVQKKALDSSDVKNLSDQKERHSHDVTQTLHQSKKPQRTDGVAANALGDMAVAESPLKKKLKKEASVSIEKVIDVLKAIPDIDDDLLLDAVDLLEDEKRARMFLALHPALRKKWLMRKLRPQ</sequence>
<accession>A0A498I5N8</accession>
<dbReference type="InterPro" id="IPR056253">
    <property type="entry name" value="At2g29880-like_C"/>
</dbReference>
<reference evidence="4 5" key="1">
    <citation type="submission" date="2018-10" db="EMBL/GenBank/DDBJ databases">
        <title>A high-quality apple genome assembly.</title>
        <authorList>
            <person name="Hu J."/>
        </authorList>
    </citation>
    <scope>NUCLEOTIDE SEQUENCE [LARGE SCALE GENOMIC DNA]</scope>
    <source>
        <strain evidence="5">cv. HFTH1</strain>
        <tissue evidence="4">Young leaf</tissue>
    </source>
</reference>
<dbReference type="Proteomes" id="UP000290289">
    <property type="component" value="Chromosome 14"/>
</dbReference>
<evidence type="ECO:0008006" key="6">
    <source>
        <dbReference type="Google" id="ProtNLM"/>
    </source>
</evidence>
<comment type="caution">
    <text evidence="4">The sequence shown here is derived from an EMBL/GenBank/DDBJ whole genome shotgun (WGS) entry which is preliminary data.</text>
</comment>
<feature type="compositionally biased region" description="Basic and acidic residues" evidence="1">
    <location>
        <begin position="337"/>
        <end position="355"/>
    </location>
</feature>
<gene>
    <name evidence="4" type="ORF">DVH24_019311</name>
</gene>
<keyword evidence="5" id="KW-1185">Reference proteome</keyword>
<dbReference type="PANTHER" id="PTHR46929:SF33">
    <property type="entry name" value="L10-INTERACTING MYB DOMAIN-CONTAINING PROTEIN-LIKE ISOFORM X1"/>
    <property type="match status" value="1"/>
</dbReference>
<dbReference type="InterPro" id="IPR024752">
    <property type="entry name" value="Myb/SANT-like_dom"/>
</dbReference>
<dbReference type="Pfam" id="PF12776">
    <property type="entry name" value="Myb_DNA-bind_3"/>
    <property type="match status" value="2"/>
</dbReference>
<name>A0A498I5N8_MALDO</name>
<evidence type="ECO:0000259" key="2">
    <source>
        <dbReference type="Pfam" id="PF12776"/>
    </source>
</evidence>
<evidence type="ECO:0000256" key="1">
    <source>
        <dbReference type="SAM" id="MobiDB-lite"/>
    </source>
</evidence>
<dbReference type="PANTHER" id="PTHR46929">
    <property type="entry name" value="EXPRESSED PROTEIN"/>
    <property type="match status" value="1"/>
</dbReference>
<organism evidence="4 5">
    <name type="scientific">Malus domestica</name>
    <name type="common">Apple</name>
    <name type="synonym">Pyrus malus</name>
    <dbReference type="NCBI Taxonomy" id="3750"/>
    <lineage>
        <taxon>Eukaryota</taxon>
        <taxon>Viridiplantae</taxon>
        <taxon>Streptophyta</taxon>
        <taxon>Embryophyta</taxon>
        <taxon>Tracheophyta</taxon>
        <taxon>Spermatophyta</taxon>
        <taxon>Magnoliopsida</taxon>
        <taxon>eudicotyledons</taxon>
        <taxon>Gunneridae</taxon>
        <taxon>Pentapetalae</taxon>
        <taxon>rosids</taxon>
        <taxon>fabids</taxon>
        <taxon>Rosales</taxon>
        <taxon>Rosaceae</taxon>
        <taxon>Amygdaloideae</taxon>
        <taxon>Maleae</taxon>
        <taxon>Malus</taxon>
    </lineage>
</organism>
<evidence type="ECO:0000259" key="3">
    <source>
        <dbReference type="Pfam" id="PF24769"/>
    </source>
</evidence>
<protein>
    <recommendedName>
        <fullName evidence="6">Myb/SANT-like domain-containing protein</fullName>
    </recommendedName>
</protein>
<evidence type="ECO:0000313" key="4">
    <source>
        <dbReference type="EMBL" id="RXH76423.1"/>
    </source>
</evidence>
<feature type="domain" description="Myb/SANT-like" evidence="2">
    <location>
        <begin position="174"/>
        <end position="267"/>
    </location>
</feature>
<dbReference type="Pfam" id="PF24769">
    <property type="entry name" value="At2g29880_C"/>
    <property type="match status" value="1"/>
</dbReference>
<feature type="domain" description="Myb/SANT-like" evidence="2">
    <location>
        <begin position="15"/>
        <end position="109"/>
    </location>
</feature>
<dbReference type="AlphaFoldDB" id="A0A498I5N8"/>
<feature type="region of interest" description="Disordered" evidence="1">
    <location>
        <begin position="337"/>
        <end position="368"/>
    </location>
</feature>
<proteinExistence type="predicted"/>
<evidence type="ECO:0000313" key="5">
    <source>
        <dbReference type="Proteomes" id="UP000290289"/>
    </source>
</evidence>
<dbReference type="EMBL" id="RDQH01000340">
    <property type="protein sequence ID" value="RXH76423.1"/>
    <property type="molecule type" value="Genomic_DNA"/>
</dbReference>
<feature type="domain" description="At2g29880-like C-terminal" evidence="3">
    <location>
        <begin position="403"/>
        <end position="448"/>
    </location>
</feature>